<evidence type="ECO:0000256" key="2">
    <source>
        <dbReference type="ARBA" id="ARBA00022487"/>
    </source>
</evidence>
<evidence type="ECO:0000313" key="7">
    <source>
        <dbReference type="EMBL" id="CAL8118955.1"/>
    </source>
</evidence>
<dbReference type="PROSITE" id="PS00122">
    <property type="entry name" value="CARBOXYLESTERASE_B_1"/>
    <property type="match status" value="1"/>
</dbReference>
<evidence type="ECO:0000256" key="3">
    <source>
        <dbReference type="ARBA" id="ARBA00022801"/>
    </source>
</evidence>
<keyword evidence="2" id="KW-0719">Serine esterase</keyword>
<dbReference type="Pfam" id="PF00135">
    <property type="entry name" value="COesterase"/>
    <property type="match status" value="1"/>
</dbReference>
<feature type="signal peptide" evidence="5">
    <location>
        <begin position="1"/>
        <end position="19"/>
    </location>
</feature>
<feature type="chain" id="PRO_5045001142" description="Carboxylic ester hydrolase" evidence="5">
    <location>
        <begin position="20"/>
        <end position="399"/>
    </location>
</feature>
<accession>A0ABP1R8I9</accession>
<comment type="similarity">
    <text evidence="1 5">Belongs to the type-B carboxylesterase/lipase family.</text>
</comment>
<dbReference type="EMBL" id="CAXLJM020000057">
    <property type="protein sequence ID" value="CAL8118955.1"/>
    <property type="molecule type" value="Genomic_DNA"/>
</dbReference>
<gene>
    <name evidence="7" type="ORF">ODALV1_LOCUS18332</name>
</gene>
<proteinExistence type="inferred from homology"/>
<name>A0ABP1R8I9_9HEXA</name>
<keyword evidence="4" id="KW-0325">Glycoprotein</keyword>
<dbReference type="PANTHER" id="PTHR43142:SF1">
    <property type="entry name" value="CARBOXYLIC ESTER HYDROLASE"/>
    <property type="match status" value="1"/>
</dbReference>
<dbReference type="EC" id="3.1.1.-" evidence="5"/>
<evidence type="ECO:0000313" key="8">
    <source>
        <dbReference type="Proteomes" id="UP001642540"/>
    </source>
</evidence>
<keyword evidence="3 5" id="KW-0378">Hydrolase</keyword>
<dbReference type="Gene3D" id="3.40.50.1820">
    <property type="entry name" value="alpha/beta hydrolase"/>
    <property type="match status" value="1"/>
</dbReference>
<comment type="caution">
    <text evidence="7">The sequence shown here is derived from an EMBL/GenBank/DDBJ whole genome shotgun (WGS) entry which is preliminary data.</text>
</comment>
<evidence type="ECO:0000256" key="4">
    <source>
        <dbReference type="ARBA" id="ARBA00023180"/>
    </source>
</evidence>
<keyword evidence="8" id="KW-1185">Reference proteome</keyword>
<dbReference type="Proteomes" id="UP001642540">
    <property type="component" value="Unassembled WGS sequence"/>
</dbReference>
<protein>
    <recommendedName>
        <fullName evidence="5">Carboxylic ester hydrolase</fullName>
        <ecNumber evidence="5">3.1.1.-</ecNumber>
    </recommendedName>
</protein>
<dbReference type="InterPro" id="IPR019826">
    <property type="entry name" value="Carboxylesterase_B_AS"/>
</dbReference>
<keyword evidence="5" id="KW-0732">Signal</keyword>
<feature type="domain" description="Carboxylesterase type B" evidence="6">
    <location>
        <begin position="74"/>
        <end position="392"/>
    </location>
</feature>
<evidence type="ECO:0000256" key="1">
    <source>
        <dbReference type="ARBA" id="ARBA00005964"/>
    </source>
</evidence>
<reference evidence="7 8" key="1">
    <citation type="submission" date="2024-08" db="EMBL/GenBank/DDBJ databases">
        <authorList>
            <person name="Cucini C."/>
            <person name="Frati F."/>
        </authorList>
    </citation>
    <scope>NUCLEOTIDE SEQUENCE [LARGE SCALE GENOMIC DNA]</scope>
</reference>
<evidence type="ECO:0000256" key="5">
    <source>
        <dbReference type="RuleBase" id="RU361235"/>
    </source>
</evidence>
<organism evidence="7 8">
    <name type="scientific">Orchesella dallaii</name>
    <dbReference type="NCBI Taxonomy" id="48710"/>
    <lineage>
        <taxon>Eukaryota</taxon>
        <taxon>Metazoa</taxon>
        <taxon>Ecdysozoa</taxon>
        <taxon>Arthropoda</taxon>
        <taxon>Hexapoda</taxon>
        <taxon>Collembola</taxon>
        <taxon>Entomobryomorpha</taxon>
        <taxon>Entomobryoidea</taxon>
        <taxon>Orchesellidae</taxon>
        <taxon>Orchesellinae</taxon>
        <taxon>Orchesella</taxon>
    </lineage>
</organism>
<dbReference type="SUPFAM" id="SSF53474">
    <property type="entry name" value="alpha/beta-Hydrolases"/>
    <property type="match status" value="1"/>
</dbReference>
<dbReference type="InterPro" id="IPR029058">
    <property type="entry name" value="AB_hydrolase_fold"/>
</dbReference>
<dbReference type="PANTHER" id="PTHR43142">
    <property type="entry name" value="CARBOXYLIC ESTER HYDROLASE"/>
    <property type="match status" value="1"/>
</dbReference>
<sequence length="399" mass="43813">MVLVLGAFLLNALCAIVPCHPVYDPPIPVPYSDLAKSESSKYTTRSRSVHVSRLKSSLLSFSPSVKIPILKSPYVVNTQSGKVEGFPMKSIRARDIVAFTSIPYAEKPVGPLQYSDPVPKKPWSGILKATKLPSDCLQIDGMQLLRIVGSVDCLYLNVYTPALPSADLMRNRSVILYIHGGSFAFGSGSMYGPAYLLEKDVVLVTFNYRLSSFGFLSTGDTAAPGNWGLKDQNLVLKWVHANIASFGGDPNNIVLVGQSAGAVSVHLHMMSKQSQGLFRAGISQSGNAFCFWGVRQNSIDFTYRLAKSLRCPVNNTYALVECMRKLDPLLIAYHEATLPDYKVFPGVFFGPIVEPPSENAFLTDRPEILYEKNLVSKIPWINGFLVGEGNGVSFRMKIF</sequence>
<evidence type="ECO:0000259" key="6">
    <source>
        <dbReference type="Pfam" id="PF00135"/>
    </source>
</evidence>
<dbReference type="InterPro" id="IPR002018">
    <property type="entry name" value="CarbesteraseB"/>
</dbReference>